<dbReference type="VEuPathDB" id="FungiDB:RhiirFUN_024339"/>
<dbReference type="InterPro" id="IPR013761">
    <property type="entry name" value="SAM/pointed_sf"/>
</dbReference>
<dbReference type="VEuPathDB" id="FungiDB:RhiirA1_482829"/>
<accession>A0A2I1HKB9</accession>
<dbReference type="VEuPathDB" id="FungiDB:RhiirA1_469104"/>
<dbReference type="VEuPathDB" id="FungiDB:FUN_019429"/>
<sequence length="606" mass="70139">MWTDDKVRMLIDERKEGNAHYHSLGGGNCKRAWWISTAGKINQRFKTVYTGRQASEKFHGIVKDCRSMELSIIKDPRGKITRNGERYYLEFRNKFWKKPRLQFQRSQTQLQRQRSQTQQQQQRDQNRHFFSMVKYEIGTCYGCRKCIYCGCDLNTEVCKCDKTIKPKLSNRTKVVPHSFSQNFELNMLLCKKTFIQERDTLYSYNSNFKKRFIFTFCSTCNSQFQRISNKTKTITKEKPTNSNNESIISPVIIDVDKFVGSQDMCSISSENESIDQHDEISFTLIVKKVDGKQLPGKWLTFDASTFKKFVTQIQKYIETMIGEEIDQAEYSLAFKSAKSNGGGLELSELKDFEKFLIEYKKLFKMKKEIVVIANMNRKIVKKKKRKQVEEEILESDEEENDSKKKKVNSIPKVSGLTPHQKVIGKLVSELREQWHCSQDNVPCYVALGIHLKLTAKLLAMWAESIMDGTATIEIAPTHPDFAVQHATKNNLHSSATLMASQISQMYPIQPIQYISPQYCMVREPLAPVSNFSAISQLPIPSIEEFLKKIDKDEGDNGDFVQFIDVFNEQNISVKHIKDLDDNDFQILGVKTIGWRKTIKAAAKRYE</sequence>
<dbReference type="EMBL" id="LLXI01003493">
    <property type="protein sequence ID" value="PKY59326.1"/>
    <property type="molecule type" value="Genomic_DNA"/>
</dbReference>
<reference evidence="1 2" key="1">
    <citation type="submission" date="2015-10" db="EMBL/GenBank/DDBJ databases">
        <title>Genome analyses suggest a sexual origin of heterokaryosis in a supposedly ancient asexual fungus.</title>
        <authorList>
            <person name="Ropars J."/>
            <person name="Sedzielewska K."/>
            <person name="Noel J."/>
            <person name="Charron P."/>
            <person name="Farinelli L."/>
            <person name="Marton T."/>
            <person name="Kruger M."/>
            <person name="Pelin A."/>
            <person name="Brachmann A."/>
            <person name="Corradi N."/>
        </authorList>
    </citation>
    <scope>NUCLEOTIDE SEQUENCE [LARGE SCALE GENOMIC DNA]</scope>
    <source>
        <strain evidence="1 2">A4</strain>
    </source>
</reference>
<dbReference type="VEuPathDB" id="FungiDB:RhiirFUN_006941"/>
<dbReference type="Gene3D" id="1.10.150.50">
    <property type="entry name" value="Transcription Factor, Ets-1"/>
    <property type="match status" value="1"/>
</dbReference>
<dbReference type="SUPFAM" id="SSF47769">
    <property type="entry name" value="SAM/Pointed domain"/>
    <property type="match status" value="1"/>
</dbReference>
<evidence type="ECO:0008006" key="3">
    <source>
        <dbReference type="Google" id="ProtNLM"/>
    </source>
</evidence>
<dbReference type="AlphaFoldDB" id="A0A2I1HKB9"/>
<keyword evidence="2" id="KW-1185">Reference proteome</keyword>
<gene>
    <name evidence="1" type="ORF">RhiirA4_481974</name>
</gene>
<name>A0A2I1HKB9_9GLOM</name>
<comment type="caution">
    <text evidence="1">The sequence shown here is derived from an EMBL/GenBank/DDBJ whole genome shotgun (WGS) entry which is preliminary data.</text>
</comment>
<proteinExistence type="predicted"/>
<protein>
    <recommendedName>
        <fullName evidence="3">SAM domain-containing protein</fullName>
    </recommendedName>
</protein>
<dbReference type="VEuPathDB" id="FungiDB:FUN_020425"/>
<dbReference type="Proteomes" id="UP000234323">
    <property type="component" value="Unassembled WGS sequence"/>
</dbReference>
<organism evidence="1 2">
    <name type="scientific">Rhizophagus irregularis</name>
    <dbReference type="NCBI Taxonomy" id="588596"/>
    <lineage>
        <taxon>Eukaryota</taxon>
        <taxon>Fungi</taxon>
        <taxon>Fungi incertae sedis</taxon>
        <taxon>Mucoromycota</taxon>
        <taxon>Glomeromycotina</taxon>
        <taxon>Glomeromycetes</taxon>
        <taxon>Glomerales</taxon>
        <taxon>Glomeraceae</taxon>
        <taxon>Rhizophagus</taxon>
    </lineage>
</organism>
<evidence type="ECO:0000313" key="2">
    <source>
        <dbReference type="Proteomes" id="UP000234323"/>
    </source>
</evidence>
<evidence type="ECO:0000313" key="1">
    <source>
        <dbReference type="EMBL" id="PKY59326.1"/>
    </source>
</evidence>